<name>A0A8V5GRW8_MELUD</name>
<organism evidence="2 3">
    <name type="scientific">Melopsittacus undulatus</name>
    <name type="common">Budgerigar</name>
    <name type="synonym">Psittacus undulatus</name>
    <dbReference type="NCBI Taxonomy" id="13146"/>
    <lineage>
        <taxon>Eukaryota</taxon>
        <taxon>Metazoa</taxon>
        <taxon>Chordata</taxon>
        <taxon>Craniata</taxon>
        <taxon>Vertebrata</taxon>
        <taxon>Euteleostomi</taxon>
        <taxon>Archelosauria</taxon>
        <taxon>Archosauria</taxon>
        <taxon>Dinosauria</taxon>
        <taxon>Saurischia</taxon>
        <taxon>Theropoda</taxon>
        <taxon>Coelurosauria</taxon>
        <taxon>Aves</taxon>
        <taxon>Neognathae</taxon>
        <taxon>Neoaves</taxon>
        <taxon>Telluraves</taxon>
        <taxon>Australaves</taxon>
        <taxon>Psittaciformes</taxon>
        <taxon>Psittaculidae</taxon>
        <taxon>Melopsittacus</taxon>
    </lineage>
</organism>
<reference evidence="2" key="2">
    <citation type="submission" date="2025-08" db="UniProtKB">
        <authorList>
            <consortium name="Ensembl"/>
        </authorList>
    </citation>
    <scope>IDENTIFICATION</scope>
</reference>
<dbReference type="Gene3D" id="2.30.30.850">
    <property type="match status" value="1"/>
</dbReference>
<dbReference type="Pfam" id="PF18697">
    <property type="entry name" value="MLVIN_C"/>
    <property type="match status" value="1"/>
</dbReference>
<dbReference type="Ensembl" id="ENSMUNT00000027791.1">
    <property type="protein sequence ID" value="ENSMUNP00000027686.1"/>
    <property type="gene ID" value="ENSMUNG00000020141.1"/>
</dbReference>
<evidence type="ECO:0000313" key="3">
    <source>
        <dbReference type="Proteomes" id="UP000694405"/>
    </source>
</evidence>
<feature type="domain" description="Murine leukemia virus integrase C-terminal" evidence="1">
    <location>
        <begin position="50"/>
        <end position="100"/>
    </location>
</feature>
<protein>
    <recommendedName>
        <fullName evidence="1">Murine leukemia virus integrase C-terminal domain-containing protein</fullName>
    </recommendedName>
</protein>
<evidence type="ECO:0000259" key="1">
    <source>
        <dbReference type="Pfam" id="PF18697"/>
    </source>
</evidence>
<dbReference type="AlphaFoldDB" id="A0A8V5GRW8"/>
<reference evidence="2" key="1">
    <citation type="submission" date="2020-03" db="EMBL/GenBank/DDBJ databases">
        <title>Melopsittacus undulatus (budgerigar) genome, bMelUnd1, maternal haplotype with Z.</title>
        <authorList>
            <person name="Gedman G."/>
            <person name="Mountcastle J."/>
            <person name="Haase B."/>
            <person name="Formenti G."/>
            <person name="Wright T."/>
            <person name="Apodaca J."/>
            <person name="Pelan S."/>
            <person name="Chow W."/>
            <person name="Rhie A."/>
            <person name="Howe K."/>
            <person name="Fedrigo O."/>
            <person name="Jarvis E.D."/>
        </authorList>
    </citation>
    <scope>NUCLEOTIDE SEQUENCE [LARGE SCALE GENOMIC DNA]</scope>
</reference>
<sequence length="126" mass="14523">MPYDLESPIDHPKIEDSQIQPYILQIMERREKLQKKGLVVQRPPLDVSIHNIKPGDKVLVKTWRESTLTPRWEGPFLVLLTTETAIRTAERGWTHASRVKGPVLESQWKVISGQPGDLKLTLKKEH</sequence>
<keyword evidence="3" id="KW-1185">Reference proteome</keyword>
<proteinExistence type="predicted"/>
<accession>A0A8V5GRW8</accession>
<dbReference type="Proteomes" id="UP000694405">
    <property type="component" value="Unassembled WGS sequence"/>
</dbReference>
<evidence type="ECO:0000313" key="2">
    <source>
        <dbReference type="Ensembl" id="ENSMUNP00000027686.1"/>
    </source>
</evidence>
<dbReference type="InterPro" id="IPR040643">
    <property type="entry name" value="MLVIN_C"/>
</dbReference>
<reference evidence="2" key="3">
    <citation type="submission" date="2025-09" db="UniProtKB">
        <authorList>
            <consortium name="Ensembl"/>
        </authorList>
    </citation>
    <scope>IDENTIFICATION</scope>
</reference>